<evidence type="ECO:0000313" key="1">
    <source>
        <dbReference type="EMBL" id="KEQ13947.1"/>
    </source>
</evidence>
<dbReference type="RefSeq" id="WP_034841642.1">
    <property type="nucleotide sequence ID" value="NZ_JOKH01000008.1"/>
</dbReference>
<dbReference type="OrthoDB" id="5589169at2"/>
<proteinExistence type="predicted"/>
<accession>A0A081N674</accession>
<name>A0A081N674_9GAMM</name>
<evidence type="ECO:0000313" key="2">
    <source>
        <dbReference type="Proteomes" id="UP000028073"/>
    </source>
</evidence>
<dbReference type="Proteomes" id="UP000028073">
    <property type="component" value="Unassembled WGS sequence"/>
</dbReference>
<organism evidence="1 2">
    <name type="scientific">Endozoicomonas numazuensis</name>
    <dbReference type="NCBI Taxonomy" id="1137799"/>
    <lineage>
        <taxon>Bacteria</taxon>
        <taxon>Pseudomonadati</taxon>
        <taxon>Pseudomonadota</taxon>
        <taxon>Gammaproteobacteria</taxon>
        <taxon>Oceanospirillales</taxon>
        <taxon>Endozoicomonadaceae</taxon>
        <taxon>Endozoicomonas</taxon>
    </lineage>
</organism>
<dbReference type="eggNOG" id="ENOG5033BWR">
    <property type="taxonomic scope" value="Bacteria"/>
</dbReference>
<sequence>MGVAKYCAIDAFVPNAYTLKALKKIEKKALLSKQLMHIATTPLIQLFASPGTREKTIYDIAAYDWEGFSAQLKSIAYIHRELIGDIAQYELLMNPHKGDDKKFWECVSNVTR</sequence>
<gene>
    <name evidence="1" type="ORF">GZ78_25175</name>
</gene>
<comment type="caution">
    <text evidence="1">The sequence shown here is derived from an EMBL/GenBank/DDBJ whole genome shotgun (WGS) entry which is preliminary data.</text>
</comment>
<protein>
    <submittedName>
        <fullName evidence="1">Uncharacterized protein</fullName>
    </submittedName>
</protein>
<dbReference type="EMBL" id="JOKH01000008">
    <property type="protein sequence ID" value="KEQ13947.1"/>
    <property type="molecule type" value="Genomic_DNA"/>
</dbReference>
<reference evidence="1 2" key="1">
    <citation type="submission" date="2014-06" db="EMBL/GenBank/DDBJ databases">
        <title>Whole Genome Sequences of Three Symbiotic Endozoicomonas Bacteria.</title>
        <authorList>
            <person name="Neave M.J."/>
            <person name="Apprill A."/>
            <person name="Voolstra C.R."/>
        </authorList>
    </citation>
    <scope>NUCLEOTIDE SEQUENCE [LARGE SCALE GENOMIC DNA]</scope>
    <source>
        <strain evidence="1 2">DSM 25634</strain>
    </source>
</reference>
<dbReference type="AlphaFoldDB" id="A0A081N674"/>
<keyword evidence="2" id="KW-1185">Reference proteome</keyword>